<dbReference type="AlphaFoldDB" id="A0A0A9A3R7"/>
<evidence type="ECO:0000313" key="2">
    <source>
        <dbReference type="EMBL" id="JAD45741.1"/>
    </source>
</evidence>
<evidence type="ECO:0000256" key="1">
    <source>
        <dbReference type="SAM" id="MobiDB-lite"/>
    </source>
</evidence>
<accession>A0A0A9A3R7</accession>
<organism evidence="2">
    <name type="scientific">Arundo donax</name>
    <name type="common">Giant reed</name>
    <name type="synonym">Donax arundinaceus</name>
    <dbReference type="NCBI Taxonomy" id="35708"/>
    <lineage>
        <taxon>Eukaryota</taxon>
        <taxon>Viridiplantae</taxon>
        <taxon>Streptophyta</taxon>
        <taxon>Embryophyta</taxon>
        <taxon>Tracheophyta</taxon>
        <taxon>Spermatophyta</taxon>
        <taxon>Magnoliopsida</taxon>
        <taxon>Liliopsida</taxon>
        <taxon>Poales</taxon>
        <taxon>Poaceae</taxon>
        <taxon>PACMAD clade</taxon>
        <taxon>Arundinoideae</taxon>
        <taxon>Arundineae</taxon>
        <taxon>Arundo</taxon>
    </lineage>
</organism>
<name>A0A0A9A3R7_ARUDO</name>
<sequence>MSSAEDMDQVNQLLKIIGQLKKDNLTAIAITSNFALRQFQPLKAQIHPSFEYQEEKDPTREGPMLPSSKGGQTSEGFLCFRHDYHFPQLPNPFNLRNPPLDVCIIITRVFSLC</sequence>
<reference evidence="2" key="2">
    <citation type="journal article" date="2015" name="Data Brief">
        <title>Shoot transcriptome of the giant reed, Arundo donax.</title>
        <authorList>
            <person name="Barrero R.A."/>
            <person name="Guerrero F.D."/>
            <person name="Moolhuijzen P."/>
            <person name="Goolsby J.A."/>
            <person name="Tidwell J."/>
            <person name="Bellgard S.E."/>
            <person name="Bellgard M.I."/>
        </authorList>
    </citation>
    <scope>NUCLEOTIDE SEQUENCE</scope>
    <source>
        <tissue evidence="2">Shoot tissue taken approximately 20 cm above the soil surface</tissue>
    </source>
</reference>
<proteinExistence type="predicted"/>
<feature type="region of interest" description="Disordered" evidence="1">
    <location>
        <begin position="51"/>
        <end position="71"/>
    </location>
</feature>
<protein>
    <submittedName>
        <fullName evidence="2">Uncharacterized protein</fullName>
    </submittedName>
</protein>
<reference evidence="2" key="1">
    <citation type="submission" date="2014-09" db="EMBL/GenBank/DDBJ databases">
        <authorList>
            <person name="Magalhaes I.L.F."/>
            <person name="Oliveira U."/>
            <person name="Santos F.R."/>
            <person name="Vidigal T.H.D.A."/>
            <person name="Brescovit A.D."/>
            <person name="Santos A.J."/>
        </authorList>
    </citation>
    <scope>NUCLEOTIDE SEQUENCE</scope>
    <source>
        <tissue evidence="2">Shoot tissue taken approximately 20 cm above the soil surface</tissue>
    </source>
</reference>
<dbReference type="EMBL" id="GBRH01252154">
    <property type="protein sequence ID" value="JAD45741.1"/>
    <property type="molecule type" value="Transcribed_RNA"/>
</dbReference>